<protein>
    <submittedName>
        <fullName evidence="1">Uncharacterized protein</fullName>
    </submittedName>
</protein>
<dbReference type="RefSeq" id="WP_311020278.1">
    <property type="nucleotide sequence ID" value="NZ_JAUHGG010000003.1"/>
</dbReference>
<dbReference type="Proteomes" id="UP001253193">
    <property type="component" value="Unassembled WGS sequence"/>
</dbReference>
<proteinExistence type="predicted"/>
<comment type="caution">
    <text evidence="1">The sequence shown here is derived from an EMBL/GenBank/DDBJ whole genome shotgun (WGS) entry which is preliminary data.</text>
</comment>
<name>A0AAW8Q0J7_VIBPH</name>
<reference evidence="1" key="1">
    <citation type="submission" date="2023-06" db="EMBL/GenBank/DDBJ databases">
        <title>Genomic Diversity of Vibrio spp. and Metagenomic Analysis of Pathogens in Florida Gulf Coastal Waters Following Hurricane Ian.</title>
        <authorList>
            <person name="Brumfield K.D."/>
        </authorList>
    </citation>
    <scope>NUCLEOTIDE SEQUENCE</scope>
    <source>
        <strain evidence="1">WBS2B-138</strain>
    </source>
</reference>
<evidence type="ECO:0000313" key="1">
    <source>
        <dbReference type="EMBL" id="MDS1821393.1"/>
    </source>
</evidence>
<sequence>MTKKKRLPQIDEDTRQTLNKIHHLAAQNAITSLLQKGVTNGCEVLLFCIKERSATFRVNGEFTRANFMSKKDLSYKNSRRYSFSPKSRSCQEPDITQINEQLKIKIRLHDNVKAARKKVNRK</sequence>
<dbReference type="AlphaFoldDB" id="A0AAW8Q0J7"/>
<accession>A0AAW8Q0J7</accession>
<evidence type="ECO:0000313" key="2">
    <source>
        <dbReference type="Proteomes" id="UP001253193"/>
    </source>
</evidence>
<organism evidence="1 2">
    <name type="scientific">Vibrio parahaemolyticus</name>
    <dbReference type="NCBI Taxonomy" id="670"/>
    <lineage>
        <taxon>Bacteria</taxon>
        <taxon>Pseudomonadati</taxon>
        <taxon>Pseudomonadota</taxon>
        <taxon>Gammaproteobacteria</taxon>
        <taxon>Vibrionales</taxon>
        <taxon>Vibrionaceae</taxon>
        <taxon>Vibrio</taxon>
    </lineage>
</organism>
<gene>
    <name evidence="1" type="ORF">QX249_12045</name>
</gene>
<dbReference type="EMBL" id="JAUHGG010000003">
    <property type="protein sequence ID" value="MDS1821393.1"/>
    <property type="molecule type" value="Genomic_DNA"/>
</dbReference>